<evidence type="ECO:0000256" key="7">
    <source>
        <dbReference type="ARBA" id="ARBA00022990"/>
    </source>
</evidence>
<sequence>MFLLFVFNIKYELRLVPEGSTETQTGSSCAAAHAQSRSRQLPVEFEVVVAEMTVKLGVTMKRLLYRNCFKLTHCRYSTSVHQDSVLSAFRTICGEDGVSLGQAVREQHGKDESVHRCRPPDVVVFPRSVEEVSALAKLCHSHHLPIIPFGTGTGLEGGVSAVKGGVCFSLRNMEQVVDLHQEDFDVTVEPGVTRKGLNSYLRDTGLWFPVDPGADASLCGMAATSASGTNAVRYGTMRENVLNLEVVLADGSILHTAGRGRRPRKTAAGYNLTNLFVGSEGTLGVITKTTLRLYGLPEAVVSAVCSFSSVQDAVDSTVQILQAGVPIARIEFLDDVMMEACNRFSGLSYPVSPTLFLEFHGSQQGLEEQVHTAEEITQSNRGSDFQWAQDTQSRERLWKARHDAWYAAQALRPGCKAYSTDVCVPVSRLPQIIVETKEDLIENRLTGPIAGHVGDGNFHCLLVVDPNDTEELQRLHLFTDRLARRALALDGTCTGEHGVGLGKRALLCEEVGPVAMRLMQGLKKTLDPGNLMNPGKVLQLETE</sequence>
<dbReference type="InParanoid" id="A0A3P8UK65"/>
<comment type="catalytic activity">
    <reaction evidence="11">
        <text>(R)-lactate + 2 Fe(III)-[cytochrome c] = 2 Fe(II)-[cytochrome c] + pyruvate + 2 H(+)</text>
        <dbReference type="Rhea" id="RHEA:13521"/>
        <dbReference type="Rhea" id="RHEA-COMP:10350"/>
        <dbReference type="Rhea" id="RHEA-COMP:14399"/>
        <dbReference type="ChEBI" id="CHEBI:15361"/>
        <dbReference type="ChEBI" id="CHEBI:15378"/>
        <dbReference type="ChEBI" id="CHEBI:16004"/>
        <dbReference type="ChEBI" id="CHEBI:29033"/>
        <dbReference type="ChEBI" id="CHEBI:29034"/>
        <dbReference type="EC" id="1.1.2.4"/>
    </reaction>
    <physiologicalReaction direction="left-to-right" evidence="11">
        <dbReference type="Rhea" id="RHEA:13522"/>
    </physiologicalReaction>
</comment>
<comment type="similarity">
    <text evidence="3">Belongs to the FAD-binding oxidoreductase/transferase type 4 family.</text>
</comment>
<dbReference type="InterPro" id="IPR016166">
    <property type="entry name" value="FAD-bd_PCMH"/>
</dbReference>
<dbReference type="Pfam" id="PF02913">
    <property type="entry name" value="FAD-oxidase_C"/>
    <property type="match status" value="1"/>
</dbReference>
<dbReference type="Gene3D" id="3.30.70.2740">
    <property type="match status" value="1"/>
</dbReference>
<dbReference type="PANTHER" id="PTHR11748">
    <property type="entry name" value="D-LACTATE DEHYDROGENASE"/>
    <property type="match status" value="1"/>
</dbReference>
<dbReference type="PROSITE" id="PS51387">
    <property type="entry name" value="FAD_PCMH"/>
    <property type="match status" value="1"/>
</dbReference>
<evidence type="ECO:0000256" key="12">
    <source>
        <dbReference type="ARBA" id="ARBA00053432"/>
    </source>
</evidence>
<evidence type="ECO:0000256" key="3">
    <source>
        <dbReference type="ARBA" id="ARBA00008000"/>
    </source>
</evidence>
<evidence type="ECO:0000256" key="5">
    <source>
        <dbReference type="ARBA" id="ARBA00022827"/>
    </source>
</evidence>
<dbReference type="AlphaFoldDB" id="A0A3P8UK65"/>
<keyword evidence="7" id="KW-0007">Acetylation</keyword>
<dbReference type="EC" id="1.1.2.4" evidence="10"/>
<feature type="domain" description="FAD-binding PCMH-type" evidence="15">
    <location>
        <begin position="115"/>
        <end position="296"/>
    </location>
</feature>
<comment type="subcellular location">
    <subcellularLocation>
        <location evidence="2">Mitochondrion</location>
    </subcellularLocation>
</comment>
<dbReference type="GO" id="GO:0071949">
    <property type="term" value="F:FAD binding"/>
    <property type="evidence" value="ECO:0007669"/>
    <property type="project" value="InterPro"/>
</dbReference>
<comment type="cofactor">
    <cofactor evidence="1">
        <name>FAD</name>
        <dbReference type="ChEBI" id="CHEBI:57692"/>
    </cofactor>
</comment>
<evidence type="ECO:0000313" key="17">
    <source>
        <dbReference type="Proteomes" id="UP000265120"/>
    </source>
</evidence>
<dbReference type="Gene3D" id="3.30.465.10">
    <property type="match status" value="1"/>
</dbReference>
<comment type="function">
    <text evidence="12">Involved in D-lactate, but not L-lactate catabolic process.</text>
</comment>
<dbReference type="FunFam" id="3.30.43.10:FF:000010">
    <property type="entry name" value="probable D-lactate dehydrogenase, mitochondrial"/>
    <property type="match status" value="1"/>
</dbReference>
<dbReference type="GO" id="GO:0008720">
    <property type="term" value="F:D-lactate dehydrogenase (NAD+) activity"/>
    <property type="evidence" value="ECO:0007669"/>
    <property type="project" value="TreeGrafter"/>
</dbReference>
<evidence type="ECO:0000256" key="10">
    <source>
        <dbReference type="ARBA" id="ARBA00038897"/>
    </source>
</evidence>
<dbReference type="SUPFAM" id="SSF56176">
    <property type="entry name" value="FAD-binding/transporter-associated domain-like"/>
    <property type="match status" value="1"/>
</dbReference>
<proteinExistence type="inferred from homology"/>
<name>A0A3P8UK65_CYNSE</name>
<keyword evidence="6" id="KW-0809">Transit peptide</keyword>
<dbReference type="FunCoup" id="A0A3P8UK65">
    <property type="interactions" value="240"/>
</dbReference>
<reference evidence="16" key="2">
    <citation type="submission" date="2025-08" db="UniProtKB">
        <authorList>
            <consortium name="Ensembl"/>
        </authorList>
    </citation>
    <scope>IDENTIFICATION</scope>
</reference>
<dbReference type="OMA" id="GQGFEWA"/>
<dbReference type="InterPro" id="IPR016164">
    <property type="entry name" value="FAD-linked_Oxase-like_C"/>
</dbReference>
<dbReference type="SUPFAM" id="SSF55103">
    <property type="entry name" value="FAD-linked oxidases, C-terminal domain"/>
    <property type="match status" value="1"/>
</dbReference>
<dbReference type="GO" id="GO:1903457">
    <property type="term" value="P:lactate catabolic process"/>
    <property type="evidence" value="ECO:0007669"/>
    <property type="project" value="Ensembl"/>
</dbReference>
<evidence type="ECO:0000256" key="1">
    <source>
        <dbReference type="ARBA" id="ARBA00001974"/>
    </source>
</evidence>
<dbReference type="FunFam" id="1.10.45.10:FF:000001">
    <property type="entry name" value="D-lactate dehydrogenase mitochondrial"/>
    <property type="match status" value="1"/>
</dbReference>
<accession>A0A3P8UK65</accession>
<evidence type="ECO:0000256" key="8">
    <source>
        <dbReference type="ARBA" id="ARBA00023002"/>
    </source>
</evidence>
<dbReference type="GeneTree" id="ENSGT00940000158705"/>
<evidence type="ECO:0000256" key="14">
    <source>
        <dbReference type="ARBA" id="ARBA00072812"/>
    </source>
</evidence>
<comment type="subunit">
    <text evidence="13">Interacts with CSRP3.</text>
</comment>
<dbReference type="InterPro" id="IPR006094">
    <property type="entry name" value="Oxid_FAD_bind_N"/>
</dbReference>
<dbReference type="STRING" id="244447.ENSCSEP00000000680"/>
<reference evidence="16 17" key="1">
    <citation type="journal article" date="2014" name="Nat. Genet.">
        <title>Whole-genome sequence of a flatfish provides insights into ZW sex chromosome evolution and adaptation to a benthic lifestyle.</title>
        <authorList>
            <person name="Chen S."/>
            <person name="Zhang G."/>
            <person name="Shao C."/>
            <person name="Huang Q."/>
            <person name="Liu G."/>
            <person name="Zhang P."/>
            <person name="Song W."/>
            <person name="An N."/>
            <person name="Chalopin D."/>
            <person name="Volff J.N."/>
            <person name="Hong Y."/>
            <person name="Li Q."/>
            <person name="Sha Z."/>
            <person name="Zhou H."/>
            <person name="Xie M."/>
            <person name="Yu Q."/>
            <person name="Liu Y."/>
            <person name="Xiang H."/>
            <person name="Wang N."/>
            <person name="Wu K."/>
            <person name="Yang C."/>
            <person name="Zhou Q."/>
            <person name="Liao X."/>
            <person name="Yang L."/>
            <person name="Hu Q."/>
            <person name="Zhang J."/>
            <person name="Meng L."/>
            <person name="Jin L."/>
            <person name="Tian Y."/>
            <person name="Lian J."/>
            <person name="Yang J."/>
            <person name="Miao G."/>
            <person name="Liu S."/>
            <person name="Liang Z."/>
            <person name="Yan F."/>
            <person name="Li Y."/>
            <person name="Sun B."/>
            <person name="Zhang H."/>
            <person name="Zhang J."/>
            <person name="Zhu Y."/>
            <person name="Du M."/>
            <person name="Zhao Y."/>
            <person name="Schartl M."/>
            <person name="Tang Q."/>
            <person name="Wang J."/>
        </authorList>
    </citation>
    <scope>NUCLEOTIDE SEQUENCE</scope>
</reference>
<dbReference type="GO" id="GO:0004458">
    <property type="term" value="F:D-lactate dehydrogenase (cytochrome) activity"/>
    <property type="evidence" value="ECO:0007669"/>
    <property type="project" value="UniProtKB-EC"/>
</dbReference>
<organism evidence="16 17">
    <name type="scientific">Cynoglossus semilaevis</name>
    <name type="common">Tongue sole</name>
    <dbReference type="NCBI Taxonomy" id="244447"/>
    <lineage>
        <taxon>Eukaryota</taxon>
        <taxon>Metazoa</taxon>
        <taxon>Chordata</taxon>
        <taxon>Craniata</taxon>
        <taxon>Vertebrata</taxon>
        <taxon>Euteleostomi</taxon>
        <taxon>Actinopterygii</taxon>
        <taxon>Neopterygii</taxon>
        <taxon>Teleostei</taxon>
        <taxon>Neoteleostei</taxon>
        <taxon>Acanthomorphata</taxon>
        <taxon>Carangaria</taxon>
        <taxon>Pleuronectiformes</taxon>
        <taxon>Pleuronectoidei</taxon>
        <taxon>Cynoglossidae</taxon>
        <taxon>Cynoglossinae</taxon>
        <taxon>Cynoglossus</taxon>
    </lineage>
</organism>
<evidence type="ECO:0000256" key="13">
    <source>
        <dbReference type="ARBA" id="ARBA00063083"/>
    </source>
</evidence>
<dbReference type="PANTHER" id="PTHR11748:SF111">
    <property type="entry name" value="D-LACTATE DEHYDROGENASE, MITOCHONDRIAL-RELATED"/>
    <property type="match status" value="1"/>
</dbReference>
<evidence type="ECO:0000256" key="11">
    <source>
        <dbReference type="ARBA" id="ARBA00051477"/>
    </source>
</evidence>
<dbReference type="InterPro" id="IPR016171">
    <property type="entry name" value="Vanillyl_alc_oxidase_C-sub2"/>
</dbReference>
<keyword evidence="5" id="KW-0274">FAD</keyword>
<evidence type="ECO:0000259" key="15">
    <source>
        <dbReference type="PROSITE" id="PS51387"/>
    </source>
</evidence>
<dbReference type="InterPro" id="IPR036318">
    <property type="entry name" value="FAD-bd_PCMH-like_sf"/>
</dbReference>
<evidence type="ECO:0000256" key="4">
    <source>
        <dbReference type="ARBA" id="ARBA00022630"/>
    </source>
</evidence>
<dbReference type="FunFam" id="3.30.70.2740:FF:000001">
    <property type="entry name" value="D-lactate dehydrogenase mitochondrial"/>
    <property type="match status" value="1"/>
</dbReference>
<keyword evidence="9" id="KW-0496">Mitochondrion</keyword>
<dbReference type="Proteomes" id="UP000265120">
    <property type="component" value="Chromosome 6"/>
</dbReference>
<keyword evidence="17" id="KW-1185">Reference proteome</keyword>
<evidence type="ECO:0000256" key="9">
    <source>
        <dbReference type="ARBA" id="ARBA00023128"/>
    </source>
</evidence>
<protein>
    <recommendedName>
        <fullName evidence="14">Probable D-lactate dehydrogenase, mitochondrial</fullName>
        <ecNumber evidence="10">1.1.2.4</ecNumber>
    </recommendedName>
</protein>
<dbReference type="InterPro" id="IPR004113">
    <property type="entry name" value="FAD-bd_oxidored_4_C"/>
</dbReference>
<keyword evidence="8" id="KW-0560">Oxidoreductase</keyword>
<keyword evidence="4" id="KW-0285">Flavoprotein</keyword>
<dbReference type="Gene3D" id="1.10.45.10">
    <property type="entry name" value="Vanillyl-alcohol Oxidase, Chain A, domain 4"/>
    <property type="match status" value="1"/>
</dbReference>
<dbReference type="InterPro" id="IPR016169">
    <property type="entry name" value="FAD-bd_PCMH_sub2"/>
</dbReference>
<reference evidence="16" key="3">
    <citation type="submission" date="2025-09" db="UniProtKB">
        <authorList>
            <consortium name="Ensembl"/>
        </authorList>
    </citation>
    <scope>IDENTIFICATION</scope>
</reference>
<dbReference type="Pfam" id="PF01565">
    <property type="entry name" value="FAD_binding_4"/>
    <property type="match status" value="1"/>
</dbReference>
<evidence type="ECO:0000313" key="16">
    <source>
        <dbReference type="Ensembl" id="ENSCSEP00000000680.1"/>
    </source>
</evidence>
<dbReference type="Ensembl" id="ENSCSET00000000708.1">
    <property type="protein sequence ID" value="ENSCSEP00000000680.1"/>
    <property type="gene ID" value="ENSCSEG00000000485.1"/>
</dbReference>
<evidence type="ECO:0000256" key="2">
    <source>
        <dbReference type="ARBA" id="ARBA00004173"/>
    </source>
</evidence>
<dbReference type="FunFam" id="3.30.465.10:FF:000030">
    <property type="entry name" value="probable D-lactate dehydrogenase, mitochondrial"/>
    <property type="match status" value="1"/>
</dbReference>
<evidence type="ECO:0000256" key="6">
    <source>
        <dbReference type="ARBA" id="ARBA00022946"/>
    </source>
</evidence>
<dbReference type="GO" id="GO:0005739">
    <property type="term" value="C:mitochondrion"/>
    <property type="evidence" value="ECO:0007669"/>
    <property type="project" value="UniProtKB-SubCell"/>
</dbReference>